<evidence type="ECO:0000313" key="2">
    <source>
        <dbReference type="EMBL" id="OOZ37651.1"/>
    </source>
</evidence>
<dbReference type="AlphaFoldDB" id="A0A1T2KXW6"/>
<gene>
    <name evidence="2" type="ORF">BOW51_01315</name>
</gene>
<proteinExistence type="predicted"/>
<feature type="region of interest" description="Disordered" evidence="1">
    <location>
        <begin position="81"/>
        <end position="102"/>
    </location>
</feature>
<comment type="caution">
    <text evidence="2">The sequence shown here is derived from an EMBL/GenBank/DDBJ whole genome shotgun (WGS) entry which is preliminary data.</text>
</comment>
<dbReference type="EMBL" id="MPRJ01000005">
    <property type="protein sequence ID" value="OOZ37651.1"/>
    <property type="molecule type" value="Genomic_DNA"/>
</dbReference>
<organism evidence="2 3">
    <name type="scientific">Solemya velesiana gill symbiont</name>
    <dbReference type="NCBI Taxonomy" id="1918948"/>
    <lineage>
        <taxon>Bacteria</taxon>
        <taxon>Pseudomonadati</taxon>
        <taxon>Pseudomonadota</taxon>
        <taxon>Gammaproteobacteria</taxon>
        <taxon>sulfur-oxidizing symbionts</taxon>
    </lineage>
</organism>
<evidence type="ECO:0000256" key="1">
    <source>
        <dbReference type="SAM" id="MobiDB-lite"/>
    </source>
</evidence>
<reference evidence="2 3" key="1">
    <citation type="submission" date="2016-11" db="EMBL/GenBank/DDBJ databases">
        <title>Mixed transmission modes and dynamic genome evolution in an obligate animal-bacterial symbiosis.</title>
        <authorList>
            <person name="Russell S.L."/>
            <person name="Corbett-Detig R.B."/>
            <person name="Cavanaugh C.M."/>
        </authorList>
    </citation>
    <scope>NUCLEOTIDE SEQUENCE [LARGE SCALE GENOMIC DNA]</scope>
    <source>
        <strain evidence="2">Se-Cadez</strain>
    </source>
</reference>
<accession>A0A1T2KXW6</accession>
<evidence type="ECO:0000313" key="3">
    <source>
        <dbReference type="Proteomes" id="UP000190896"/>
    </source>
</evidence>
<dbReference type="Proteomes" id="UP000190896">
    <property type="component" value="Unassembled WGS sequence"/>
</dbReference>
<sequence length="102" mass="10841">MLPAPGIMTEPDLPKLGHRPQVIHVPMGAQGLLPVMATAGCHPTWPESTAYIGVPPRLQYERPHAPRLDGSGVIKVKHQHIGTGTGIRDEPGSHASGPAEEH</sequence>
<protein>
    <submittedName>
        <fullName evidence="2">Uncharacterized protein</fullName>
    </submittedName>
</protein>
<keyword evidence="3" id="KW-1185">Reference proteome</keyword>
<name>A0A1T2KXW6_9GAMM</name>